<dbReference type="PANTHER" id="PTHR31532">
    <property type="entry name" value="BIORIENTATION OF CHROMOSOMES IN CELL DIVISION 1 FAMILY MEMBER"/>
    <property type="match status" value="1"/>
</dbReference>
<gene>
    <name evidence="3" type="ORF">NMOB1V02_LOCUS3625</name>
</gene>
<evidence type="ECO:0000259" key="2">
    <source>
        <dbReference type="Pfam" id="PF05205"/>
    </source>
</evidence>
<feature type="compositionally biased region" description="Acidic residues" evidence="1">
    <location>
        <begin position="337"/>
        <end position="351"/>
    </location>
</feature>
<dbReference type="EMBL" id="OA882528">
    <property type="protein sequence ID" value="CAD7275839.1"/>
    <property type="molecule type" value="Genomic_DNA"/>
</dbReference>
<dbReference type="GO" id="GO:0031297">
    <property type="term" value="P:replication fork processing"/>
    <property type="evidence" value="ECO:0007669"/>
    <property type="project" value="TreeGrafter"/>
</dbReference>
<evidence type="ECO:0000313" key="4">
    <source>
        <dbReference type="Proteomes" id="UP000678499"/>
    </source>
</evidence>
<feature type="compositionally biased region" description="Acidic residues" evidence="1">
    <location>
        <begin position="149"/>
        <end position="161"/>
    </location>
</feature>
<feature type="region of interest" description="Disordered" evidence="1">
    <location>
        <begin position="981"/>
        <end position="1030"/>
    </location>
</feature>
<feature type="compositionally biased region" description="Polar residues" evidence="1">
    <location>
        <begin position="18"/>
        <end position="30"/>
    </location>
</feature>
<feature type="compositionally biased region" description="Basic residues" evidence="1">
    <location>
        <begin position="464"/>
        <end position="480"/>
    </location>
</feature>
<dbReference type="EMBL" id="CAJPEX010000491">
    <property type="protein sequence ID" value="CAG0915991.1"/>
    <property type="molecule type" value="Genomic_DNA"/>
</dbReference>
<organism evidence="3">
    <name type="scientific">Notodromas monacha</name>
    <dbReference type="NCBI Taxonomy" id="399045"/>
    <lineage>
        <taxon>Eukaryota</taxon>
        <taxon>Metazoa</taxon>
        <taxon>Ecdysozoa</taxon>
        <taxon>Arthropoda</taxon>
        <taxon>Crustacea</taxon>
        <taxon>Oligostraca</taxon>
        <taxon>Ostracoda</taxon>
        <taxon>Podocopa</taxon>
        <taxon>Podocopida</taxon>
        <taxon>Cypridocopina</taxon>
        <taxon>Cypridoidea</taxon>
        <taxon>Cyprididae</taxon>
        <taxon>Notodromas</taxon>
    </lineage>
</organism>
<dbReference type="OrthoDB" id="7605699at2759"/>
<reference evidence="3" key="1">
    <citation type="submission" date="2020-11" db="EMBL/GenBank/DDBJ databases">
        <authorList>
            <person name="Tran Van P."/>
        </authorList>
    </citation>
    <scope>NUCLEOTIDE SEQUENCE</scope>
</reference>
<dbReference type="PANTHER" id="PTHR31532:SF10">
    <property type="entry name" value="BIORIENTATION OF CHROMOSOMES IN CELL DIVISION PROTEIN 1-LIKE 1"/>
    <property type="match status" value="1"/>
</dbReference>
<dbReference type="GO" id="GO:0048188">
    <property type="term" value="C:Set1C/COMPASS complex"/>
    <property type="evidence" value="ECO:0007669"/>
    <property type="project" value="TreeGrafter"/>
</dbReference>
<feature type="compositionally biased region" description="Basic and acidic residues" evidence="1">
    <location>
        <begin position="453"/>
        <end position="463"/>
    </location>
</feature>
<feature type="compositionally biased region" description="Basic and acidic residues" evidence="1">
    <location>
        <begin position="711"/>
        <end position="739"/>
    </location>
</feature>
<proteinExistence type="predicted"/>
<feature type="region of interest" description="Disordered" evidence="1">
    <location>
        <begin position="288"/>
        <end position="831"/>
    </location>
</feature>
<feature type="region of interest" description="Disordered" evidence="1">
    <location>
        <begin position="144"/>
        <end position="163"/>
    </location>
</feature>
<evidence type="ECO:0000256" key="1">
    <source>
        <dbReference type="SAM" id="MobiDB-lite"/>
    </source>
</evidence>
<dbReference type="Proteomes" id="UP000678499">
    <property type="component" value="Unassembled WGS sequence"/>
</dbReference>
<dbReference type="AlphaFoldDB" id="A0A7R9GB59"/>
<dbReference type="InterPro" id="IPR055264">
    <property type="entry name" value="BOD1/SHG1_dom"/>
</dbReference>
<sequence>MPGVLVRNAGNGKEGASSRWNGNEVSQKFDSSSAPAIQNEVFELLKNQGLFDEFRRESMEDIDTKAGFQNVCNRLETMIEKHLGKIKWSPDLNRNAIREELRQTLNSSGMETSISRLADQLINAKKSTTLLRKVETVYYGHLGLPVPDPDSESESSSDDSNEAMQNFHMFPGGNPFGFCPPAYYTQFGNYQAPYQVSMGNGIATNGENGGGTGSAYTPAFITPAHVPVTTPSAQQFPTLPVLPPKMGFDEDTKECDVKPSIAETMRTEEKRESPVAMDIVDSPEDFSAMEEETVIQPEAEPKLPESDRELESAAVASSRVSVSRSSSSAESSSSGESSDESSSDDSDDEGGGGDGKKDGGGGGGGSSGASGSSSSDPPLPPGPPPPPPPPPPSPPPPPPGEGDAPPDQGGNGAPPPGDSSGDGNGPGGNDKKPNKSSDKESSKKKKKHRRRRSSSDKEKSHKDRDKKKKSKHRDKKKTKPCKVCGSEKECSHRELSKKHATEYGKSGEKIARDDGAVVKSKNTDDEKSRKSSGDVPKKAKKREPPMPPPDLFDPRGDGVKILTVPKPVISPPVLPNKDSKLIPKPKPPHVEKKSSPDGKIKMESASVEKKVKLDTQVEKKLSNDVGKHKSPDAKNSETKQLSKMTEEISKSDKNEKKRRKPQVFTSSSSEDDLDRGFHALKKISKLSEKKIERKPEERRKSGTLHNGLANGEDHAHSSESETGLSHDKFGDSVDSRMREFGNGSSHELSSAAKCRSSKSHASLQESKKSKVLKKEDPPRKESPACGTDQENEDLQIVEKCGNSFVPISNKEGNSSEEIFDSNGIESMDEPGFVPSDKVLAIPEKSPVVEPSLPEPKSVSVLTVSNVERMSKRLSRLKNKRTEKLSPESEISADEGIVVEPAVETPEKQAHLVDSLSVESPTSPSVDEENNRLNQLNRNFISDKIATEGATLQQPYIAPVFPSKKGYVYEIVYDPPEAPEESAVDLEAGRSRRQRKPNQRYSSNEYVMKPKTDLETTGADGSESDSPVSDDEDLVKELEEAALQGEKVVGSFLQKVNAHLMSYANLLPVDLPLNGAKAVAEIALKFKSCVAKKRNGVTIVLPPKRRKIECS</sequence>
<feature type="compositionally biased region" description="Low complexity" evidence="1">
    <location>
        <begin position="312"/>
        <end position="336"/>
    </location>
</feature>
<keyword evidence="4" id="KW-1185">Reference proteome</keyword>
<feature type="compositionally biased region" description="Basic and acidic residues" evidence="1">
    <location>
        <begin position="765"/>
        <end position="782"/>
    </location>
</feature>
<feature type="compositionally biased region" description="Basic and acidic residues" evidence="1">
    <location>
        <begin position="299"/>
        <end position="311"/>
    </location>
</feature>
<dbReference type="Pfam" id="PF05205">
    <property type="entry name" value="COMPASS-Shg1"/>
    <property type="match status" value="1"/>
</dbReference>
<protein>
    <recommendedName>
        <fullName evidence="2">BOD1/SHG1 domain-containing protein</fullName>
    </recommendedName>
</protein>
<feature type="region of interest" description="Disordered" evidence="1">
    <location>
        <begin position="907"/>
        <end position="928"/>
    </location>
</feature>
<feature type="compositionally biased region" description="Basic and acidic residues" evidence="1">
    <location>
        <begin position="644"/>
        <end position="655"/>
    </location>
</feature>
<feature type="compositionally biased region" description="Basic and acidic residues" evidence="1">
    <location>
        <begin position="685"/>
        <end position="700"/>
    </location>
</feature>
<feature type="domain" description="BOD1/SHG1" evidence="2">
    <location>
        <begin position="43"/>
        <end position="128"/>
    </location>
</feature>
<feature type="compositionally biased region" description="Basic and acidic residues" evidence="1">
    <location>
        <begin position="588"/>
        <end position="637"/>
    </location>
</feature>
<feature type="compositionally biased region" description="Basic residues" evidence="1">
    <location>
        <begin position="442"/>
        <end position="452"/>
    </location>
</feature>
<feature type="compositionally biased region" description="Basic and acidic residues" evidence="1">
    <location>
        <begin position="429"/>
        <end position="441"/>
    </location>
</feature>
<feature type="region of interest" description="Disordered" evidence="1">
    <location>
        <begin position="1"/>
        <end position="30"/>
    </location>
</feature>
<evidence type="ECO:0000313" key="3">
    <source>
        <dbReference type="EMBL" id="CAD7275839.1"/>
    </source>
</evidence>
<feature type="compositionally biased region" description="Pro residues" evidence="1">
    <location>
        <begin position="377"/>
        <end position="400"/>
    </location>
</feature>
<name>A0A7R9GB59_9CRUS</name>
<feature type="compositionally biased region" description="Basic and acidic residues" evidence="1">
    <location>
        <begin position="485"/>
        <end position="537"/>
    </location>
</feature>
<accession>A0A7R9GB59</accession>